<dbReference type="EMBL" id="BMAW01128250">
    <property type="protein sequence ID" value="GFU24650.1"/>
    <property type="molecule type" value="Genomic_DNA"/>
</dbReference>
<evidence type="ECO:0000313" key="1">
    <source>
        <dbReference type="EMBL" id="GFU24650.1"/>
    </source>
</evidence>
<sequence>SFQEKLTAVIEACSENFN</sequence>
<protein>
    <submittedName>
        <fullName evidence="1">Uncharacterized protein</fullName>
    </submittedName>
</protein>
<dbReference type="Proteomes" id="UP000887013">
    <property type="component" value="Unassembled WGS sequence"/>
</dbReference>
<gene>
    <name evidence="1" type="ORF">NPIL_449681</name>
</gene>
<name>A0A8X6QKZ7_NEPPI</name>
<dbReference type="AlphaFoldDB" id="A0A8X6QKZ7"/>
<feature type="non-terminal residue" evidence="1">
    <location>
        <position position="1"/>
    </location>
</feature>
<comment type="caution">
    <text evidence="1">The sequence shown here is derived from an EMBL/GenBank/DDBJ whole genome shotgun (WGS) entry which is preliminary data.</text>
</comment>
<organism evidence="1 2">
    <name type="scientific">Nephila pilipes</name>
    <name type="common">Giant wood spider</name>
    <name type="synonym">Nephila maculata</name>
    <dbReference type="NCBI Taxonomy" id="299642"/>
    <lineage>
        <taxon>Eukaryota</taxon>
        <taxon>Metazoa</taxon>
        <taxon>Ecdysozoa</taxon>
        <taxon>Arthropoda</taxon>
        <taxon>Chelicerata</taxon>
        <taxon>Arachnida</taxon>
        <taxon>Araneae</taxon>
        <taxon>Araneomorphae</taxon>
        <taxon>Entelegynae</taxon>
        <taxon>Araneoidea</taxon>
        <taxon>Nephilidae</taxon>
        <taxon>Nephila</taxon>
    </lineage>
</organism>
<proteinExistence type="predicted"/>
<reference evidence="1" key="1">
    <citation type="submission" date="2020-08" db="EMBL/GenBank/DDBJ databases">
        <title>Multicomponent nature underlies the extraordinary mechanical properties of spider dragline silk.</title>
        <authorList>
            <person name="Kono N."/>
            <person name="Nakamura H."/>
            <person name="Mori M."/>
            <person name="Yoshida Y."/>
            <person name="Ohtoshi R."/>
            <person name="Malay A.D."/>
            <person name="Moran D.A.P."/>
            <person name="Tomita M."/>
            <person name="Numata K."/>
            <person name="Arakawa K."/>
        </authorList>
    </citation>
    <scope>NUCLEOTIDE SEQUENCE</scope>
</reference>
<keyword evidence="2" id="KW-1185">Reference proteome</keyword>
<evidence type="ECO:0000313" key="2">
    <source>
        <dbReference type="Proteomes" id="UP000887013"/>
    </source>
</evidence>
<accession>A0A8X6QKZ7</accession>